<evidence type="ECO:0000256" key="1">
    <source>
        <dbReference type="SAM" id="Coils"/>
    </source>
</evidence>
<reference evidence="2 3" key="1">
    <citation type="journal article" date="2014" name="Genome Announc.">
        <title>Complete Genome Sequence of the Edwardsiella ictaluri-Specific Bacteriophage PEi21, Isolated from River Water in Japan.</title>
        <authorList>
            <person name="Yasuike M."/>
            <person name="Kai W."/>
            <person name="Nakamura Y."/>
            <person name="Fujiwara A."/>
            <person name="Kawato Y."/>
            <person name="Hassan E.S."/>
            <person name="Mahmoud M.M."/>
            <person name="Nagai S."/>
            <person name="Kobayashi T."/>
            <person name="Ototake M."/>
            <person name="Nakai T."/>
        </authorList>
    </citation>
    <scope>NUCLEOTIDE SEQUENCE [LARGE SCALE GENOMIC DNA]</scope>
</reference>
<protein>
    <recommendedName>
        <fullName evidence="4">DUF2213 domain-containing protein</fullName>
    </recommendedName>
</protein>
<evidence type="ECO:0008006" key="4">
    <source>
        <dbReference type="Google" id="ProtNLM"/>
    </source>
</evidence>
<dbReference type="EMBL" id="AP013057">
    <property type="protein sequence ID" value="BAN16821.1"/>
    <property type="molecule type" value="Genomic_DNA"/>
</dbReference>
<dbReference type="InterPro" id="IPR016913">
    <property type="entry name" value="UCP029215"/>
</dbReference>
<dbReference type="Pfam" id="PF09979">
    <property type="entry name" value="DUF2213"/>
    <property type="match status" value="1"/>
</dbReference>
<dbReference type="Proteomes" id="UP000012997">
    <property type="component" value="Segment"/>
</dbReference>
<dbReference type="PIRSF" id="PIRSF029215">
    <property type="entry name" value="UCP029215"/>
    <property type="match status" value="1"/>
</dbReference>
<keyword evidence="3" id="KW-1185">Reference proteome</keyword>
<evidence type="ECO:0000313" key="3">
    <source>
        <dbReference type="Proteomes" id="UP000012997"/>
    </source>
</evidence>
<feature type="coiled-coil region" evidence="1">
    <location>
        <begin position="251"/>
        <end position="285"/>
    </location>
</feature>
<name>N0DP48_9CAUD</name>
<dbReference type="KEGG" id="vg:16212512"/>
<accession>N0DP48</accession>
<evidence type="ECO:0000313" key="2">
    <source>
        <dbReference type="EMBL" id="BAN16821.1"/>
    </source>
</evidence>
<dbReference type="OrthoDB" id="4812at10239"/>
<organism evidence="2 3">
    <name type="scientific">Edwardsiella phage PEi21</name>
    <dbReference type="NCBI Taxonomy" id="1325372"/>
    <lineage>
        <taxon>Viruses</taxon>
        <taxon>Duplodnaviria</taxon>
        <taxon>Heunggongvirae</taxon>
        <taxon>Uroviricota</taxon>
        <taxon>Caudoviricetes</taxon>
        <taxon>Yokohamavirus</taxon>
        <taxon>Yokohamavirus PEi21</taxon>
    </lineage>
</organism>
<dbReference type="GeneID" id="16212512"/>
<sequence length="405" mass="44433">MTDPSSAKFDSLARPAYYSDNVTELMIIMHITINDRATFPITRREYTDEGFLRVPGHVARTGIQEYLASELGLNDRNPNDIIRVYRPKNEVFNSKSLLSYDGVDITLEHPNGLVNADNFRKTTVGVVRGKGRQYGEFVECDLIVKDKAAIQSVQSGKCELSAGYTASYDYEPGETPEGEPYDYIQRDIKINHVAIVGRARAGRNARILDHKPEGTRMPVMITTDSGRSVDVADPNNAQVVADAFDRAVAAKDTADARADGVQSQLDAANEKIAKLEQQTSDAAISERVKAISTALTAATRIAGKDFTCDSVDIVEIQRAALQKKFPKRDWATKSTAYVQAAFDAAYEEEEEEEEEEKMTGDSAASLRQFGSDLSNLGARPATDAAPVLSRAQAYVMRTSGKKGNK</sequence>
<keyword evidence="1" id="KW-0175">Coiled coil</keyword>
<proteinExistence type="predicted"/>
<dbReference type="RefSeq" id="YP_008869224.1">
    <property type="nucleotide sequence ID" value="NC_021342.2"/>
</dbReference>